<sequence>MTGKAILAQKAQRLYHWGKDYSLRCKSIQQPMVALFLDDSPFNHVTLGIYPIVFRMIRKQGEEICLVLN</sequence>
<dbReference type="EMBL" id="GBXM01108367">
    <property type="protein sequence ID" value="JAH00210.1"/>
    <property type="molecule type" value="Transcribed_RNA"/>
</dbReference>
<protein>
    <submittedName>
        <fullName evidence="1">Uncharacterized protein</fullName>
    </submittedName>
</protein>
<reference evidence="1" key="2">
    <citation type="journal article" date="2015" name="Fish Shellfish Immunol.">
        <title>Early steps in the European eel (Anguilla anguilla)-Vibrio vulnificus interaction in the gills: Role of the RtxA13 toxin.</title>
        <authorList>
            <person name="Callol A."/>
            <person name="Pajuelo D."/>
            <person name="Ebbesson L."/>
            <person name="Teles M."/>
            <person name="MacKenzie S."/>
            <person name="Amaro C."/>
        </authorList>
    </citation>
    <scope>NUCLEOTIDE SEQUENCE</scope>
</reference>
<accession>A0A0E9P825</accession>
<name>A0A0E9P825_ANGAN</name>
<evidence type="ECO:0000313" key="1">
    <source>
        <dbReference type="EMBL" id="JAH00210.1"/>
    </source>
</evidence>
<organism evidence="1">
    <name type="scientific">Anguilla anguilla</name>
    <name type="common">European freshwater eel</name>
    <name type="synonym">Muraena anguilla</name>
    <dbReference type="NCBI Taxonomy" id="7936"/>
    <lineage>
        <taxon>Eukaryota</taxon>
        <taxon>Metazoa</taxon>
        <taxon>Chordata</taxon>
        <taxon>Craniata</taxon>
        <taxon>Vertebrata</taxon>
        <taxon>Euteleostomi</taxon>
        <taxon>Actinopterygii</taxon>
        <taxon>Neopterygii</taxon>
        <taxon>Teleostei</taxon>
        <taxon>Anguilliformes</taxon>
        <taxon>Anguillidae</taxon>
        <taxon>Anguilla</taxon>
    </lineage>
</organism>
<reference evidence="1" key="1">
    <citation type="submission" date="2014-11" db="EMBL/GenBank/DDBJ databases">
        <authorList>
            <person name="Amaro Gonzalez C."/>
        </authorList>
    </citation>
    <scope>NUCLEOTIDE SEQUENCE</scope>
</reference>
<dbReference type="AlphaFoldDB" id="A0A0E9P825"/>
<proteinExistence type="predicted"/>